<feature type="compositionally biased region" description="Low complexity" evidence="13">
    <location>
        <begin position="230"/>
        <end position="246"/>
    </location>
</feature>
<evidence type="ECO:0000256" key="2">
    <source>
        <dbReference type="ARBA" id="ARBA00012255"/>
    </source>
</evidence>
<sequence>MQDTNALRDRVKGAVLGAIIGDALGVGPHWYYEPGQVQAEFGGYVDTYVASKPGRYHEGVQPGDVSQTGQLLLLLLDSVAQQGCYSQQDYCARLDGLLDTLDGTPYSGRYTDQAMRDVWRGRKQQQQTWGEVGSYADTSEAAIRSVVLAARYASSYLEVGRTVSADTQLTHADPVMRGQTLSFATIVAAIINGEPFDEHIGTRLRELSKTGALPFTHAVLAEERQPAAAAAGQQEGGISSSSNSISNVQRPRDPTKDLFYPDGLLLPGWIIKAAQDPDVSIPPLKVPLVYGMACSIQFLLPAAYWYAAFFAGRPDHFEAAVLAAVNSGGNNMARAALTGALVGAMVGQSVIPARLVEGLVGWQQLLPLLDKLAADAFPDS</sequence>
<dbReference type="Gene3D" id="1.10.4080.10">
    <property type="entry name" value="ADP-ribosylation/Crystallin J1"/>
    <property type="match status" value="1"/>
</dbReference>
<evidence type="ECO:0000256" key="12">
    <source>
        <dbReference type="PIRSR" id="PIRSR605502-1"/>
    </source>
</evidence>
<comment type="catalytic activity">
    <reaction evidence="11">
        <text>alpha-NAD(+) + H2O = ADP-D-ribose + nicotinamide + H(+)</text>
        <dbReference type="Rhea" id="RHEA:68792"/>
        <dbReference type="ChEBI" id="CHEBI:15377"/>
        <dbReference type="ChEBI" id="CHEBI:15378"/>
        <dbReference type="ChEBI" id="CHEBI:17154"/>
        <dbReference type="ChEBI" id="CHEBI:57967"/>
        <dbReference type="ChEBI" id="CHEBI:77017"/>
    </reaction>
</comment>
<feature type="binding site" evidence="12">
    <location>
        <position position="66"/>
    </location>
    <ligand>
        <name>Mg(2+)</name>
        <dbReference type="ChEBI" id="CHEBI:18420"/>
        <label>1</label>
    </ligand>
</feature>
<dbReference type="SUPFAM" id="SSF101478">
    <property type="entry name" value="ADP-ribosylglycohydrolase"/>
    <property type="match status" value="1"/>
</dbReference>
<evidence type="ECO:0000256" key="10">
    <source>
        <dbReference type="ARBA" id="ARBA00043193"/>
    </source>
</evidence>
<dbReference type="OrthoDB" id="524326at2759"/>
<evidence type="ECO:0000256" key="3">
    <source>
        <dbReference type="ARBA" id="ARBA00022801"/>
    </source>
</evidence>
<dbReference type="GO" id="GO:0046872">
    <property type="term" value="F:metal ion binding"/>
    <property type="evidence" value="ECO:0007669"/>
    <property type="project" value="UniProtKB-KW"/>
</dbReference>
<name>A0A383WAK1_TETOB</name>
<dbReference type="PANTHER" id="PTHR16222">
    <property type="entry name" value="ADP-RIBOSYLGLYCOHYDROLASE"/>
    <property type="match status" value="1"/>
</dbReference>
<dbReference type="InterPro" id="IPR036705">
    <property type="entry name" value="Ribosyl_crysJ1_sf"/>
</dbReference>
<dbReference type="EC" id="3.2.1.143" evidence="2"/>
<dbReference type="GO" id="GO:0004649">
    <property type="term" value="F:poly(ADP-ribose) glycohydrolase activity"/>
    <property type="evidence" value="ECO:0007669"/>
    <property type="project" value="UniProtKB-EC"/>
</dbReference>
<dbReference type="EMBL" id="FNXT01001204">
    <property type="protein sequence ID" value="SZX74024.1"/>
    <property type="molecule type" value="Genomic_DNA"/>
</dbReference>
<evidence type="ECO:0000256" key="5">
    <source>
        <dbReference type="ARBA" id="ARBA00042398"/>
    </source>
</evidence>
<dbReference type="Proteomes" id="UP000256970">
    <property type="component" value="Unassembled WGS sequence"/>
</dbReference>
<feature type="region of interest" description="Disordered" evidence="13">
    <location>
        <begin position="230"/>
        <end position="252"/>
    </location>
</feature>
<organism evidence="14 15">
    <name type="scientific">Tetradesmus obliquus</name>
    <name type="common">Green alga</name>
    <name type="synonym">Acutodesmus obliquus</name>
    <dbReference type="NCBI Taxonomy" id="3088"/>
    <lineage>
        <taxon>Eukaryota</taxon>
        <taxon>Viridiplantae</taxon>
        <taxon>Chlorophyta</taxon>
        <taxon>core chlorophytes</taxon>
        <taxon>Chlorophyceae</taxon>
        <taxon>CS clade</taxon>
        <taxon>Sphaeropleales</taxon>
        <taxon>Scenedesmaceae</taxon>
        <taxon>Tetradesmus</taxon>
    </lineage>
</organism>
<keyword evidence="3" id="KW-0378">Hydrolase</keyword>
<keyword evidence="15" id="KW-1185">Reference proteome</keyword>
<evidence type="ECO:0000256" key="7">
    <source>
        <dbReference type="ARBA" id="ARBA00042722"/>
    </source>
</evidence>
<accession>A0A383WAK1</accession>
<reference evidence="14 15" key="1">
    <citation type="submission" date="2016-10" db="EMBL/GenBank/DDBJ databases">
        <authorList>
            <person name="Cai Z."/>
        </authorList>
    </citation>
    <scope>NUCLEOTIDE SEQUENCE [LARGE SCALE GENOMIC DNA]</scope>
</reference>
<evidence type="ECO:0000313" key="15">
    <source>
        <dbReference type="Proteomes" id="UP000256970"/>
    </source>
</evidence>
<gene>
    <name evidence="14" type="ORF">BQ4739_LOCUS14279</name>
</gene>
<dbReference type="STRING" id="3088.A0A383WAK1"/>
<comment type="cofactor">
    <cofactor evidence="12">
        <name>Mg(2+)</name>
        <dbReference type="ChEBI" id="CHEBI:18420"/>
    </cofactor>
    <text evidence="12">Binds 2 magnesium ions per subunit.</text>
</comment>
<evidence type="ECO:0000256" key="4">
    <source>
        <dbReference type="ARBA" id="ARBA00041057"/>
    </source>
</evidence>
<evidence type="ECO:0000313" key="14">
    <source>
        <dbReference type="EMBL" id="SZX74024.1"/>
    </source>
</evidence>
<comment type="similarity">
    <text evidence="1">Belongs to the ADP-ribosylglycohydrolase family.</text>
</comment>
<keyword evidence="12" id="KW-0479">Metal-binding</keyword>
<dbReference type="InterPro" id="IPR050792">
    <property type="entry name" value="ADP-ribosylglycohydrolase"/>
</dbReference>
<dbReference type="AlphaFoldDB" id="A0A383WAK1"/>
<protein>
    <recommendedName>
        <fullName evidence="4">ADP-ribosylhydrolase ARH3</fullName>
        <ecNumber evidence="2">3.2.1.143</ecNumber>
    </recommendedName>
    <alternativeName>
        <fullName evidence="5">ADP-ribose glycohydrolase ARH3</fullName>
    </alternativeName>
    <alternativeName>
        <fullName evidence="6">ADP-ribosylhydrolase 3</fullName>
    </alternativeName>
    <alternativeName>
        <fullName evidence="9">O-acetyl-ADP-ribose deacetylase ARH3</fullName>
    </alternativeName>
    <alternativeName>
        <fullName evidence="10">Poly(ADP-ribose) glycohydrolase ARH3</fullName>
    </alternativeName>
    <alternativeName>
        <fullName evidence="8">[Protein ADP-ribosylarginine] hydrolase-like protein 2</fullName>
    </alternativeName>
    <alternativeName>
        <fullName evidence="7">[Protein ADP-ribosylserine] hydrolase</fullName>
    </alternativeName>
</protein>
<evidence type="ECO:0000256" key="13">
    <source>
        <dbReference type="SAM" id="MobiDB-lite"/>
    </source>
</evidence>
<evidence type="ECO:0000256" key="11">
    <source>
        <dbReference type="ARBA" id="ARBA00049015"/>
    </source>
</evidence>
<dbReference type="PANTHER" id="PTHR16222:SF24">
    <property type="entry name" value="ADP-RIBOSYLHYDROLASE ARH3"/>
    <property type="match status" value="1"/>
</dbReference>
<dbReference type="InterPro" id="IPR005502">
    <property type="entry name" value="Ribosyl_crysJ1"/>
</dbReference>
<evidence type="ECO:0000256" key="6">
    <source>
        <dbReference type="ARBA" id="ARBA00042471"/>
    </source>
</evidence>
<evidence type="ECO:0000256" key="8">
    <source>
        <dbReference type="ARBA" id="ARBA00042850"/>
    </source>
</evidence>
<keyword evidence="12" id="KW-0460">Magnesium</keyword>
<evidence type="ECO:0000256" key="9">
    <source>
        <dbReference type="ARBA" id="ARBA00043187"/>
    </source>
</evidence>
<evidence type="ECO:0000256" key="1">
    <source>
        <dbReference type="ARBA" id="ARBA00010702"/>
    </source>
</evidence>
<dbReference type="Pfam" id="PF03747">
    <property type="entry name" value="ADP_ribosyl_GH"/>
    <property type="match status" value="1"/>
</dbReference>
<proteinExistence type="inferred from homology"/>